<proteinExistence type="predicted"/>
<evidence type="ECO:0000313" key="1">
    <source>
        <dbReference type="EMBL" id="VAW55180.1"/>
    </source>
</evidence>
<dbReference type="AlphaFoldDB" id="A0A3B0WRG3"/>
<reference evidence="1" key="1">
    <citation type="submission" date="2018-06" db="EMBL/GenBank/DDBJ databases">
        <authorList>
            <person name="Zhirakovskaya E."/>
        </authorList>
    </citation>
    <scope>NUCLEOTIDE SEQUENCE</scope>
</reference>
<protein>
    <submittedName>
        <fullName evidence="1">Uncharacterized protein</fullName>
    </submittedName>
</protein>
<accession>A0A3B0WRG3</accession>
<organism evidence="1">
    <name type="scientific">hydrothermal vent metagenome</name>
    <dbReference type="NCBI Taxonomy" id="652676"/>
    <lineage>
        <taxon>unclassified sequences</taxon>
        <taxon>metagenomes</taxon>
        <taxon>ecological metagenomes</taxon>
    </lineage>
</organism>
<gene>
    <name evidence="1" type="ORF">MNBD_GAMMA05-1726</name>
</gene>
<dbReference type="EMBL" id="UOFE01000047">
    <property type="protein sequence ID" value="VAW55180.1"/>
    <property type="molecule type" value="Genomic_DNA"/>
</dbReference>
<feature type="non-terminal residue" evidence="1">
    <location>
        <position position="1"/>
    </location>
</feature>
<name>A0A3B0WRG3_9ZZZZ</name>
<sequence length="104" mass="10797">ESKVEFIPTITFIVSPVLSLVSLTVRPLSAAQSIPTTCKDVPSKLKEILSSLIAGGGVTMLLVTCARPSDILFIATRSPTVNLLSGVLNGAKSQLLTSSSVANN</sequence>